<sequence>MTRYTSDPNRVALQANTAPFGNTLLIGAGPAAIHTAVQLSRGWSSKLGLLNREGPHAAQLLQELIQSQQCVTSRMHGEHYQHLEGAVRLEHFYAGYQTIEVEGSWDTIVICTPSDSYRDVIRQLQFERLPFVHTIILLSPSFGSNLLVNSELPINRSIDVISLSTYFAATKFDAASMTTAYTKAMKKKVYAASNQSNSWSIQPLQLFITSLGIQCDVVSNPLEAESRSITMYVHPPLFINEFSLDQILRKEPSNKCMYKLYPEGPITSQVIHVMAELWREISRFLMSCGCEPINLLQFMNDDNYPVREESLSRYEIEHFVELEPVHQEYLLYIRYSSLLIDPFSSSDEQGKYFDFSAVPYKQIYQDERGRWMIPRIPLEDYKRLKALYGMAEFMKVQMPQTLQLIQLFEQRLQQFIAEQGASAIHPEMLIDSTIEDIDAIFSVWECAT</sequence>
<dbReference type="InterPro" id="IPR016935">
    <property type="entry name" value="Opine_metallophore_DH"/>
</dbReference>
<dbReference type="RefSeq" id="WP_192023810.1">
    <property type="nucleotide sequence ID" value="NZ_JACYTN010000002.1"/>
</dbReference>
<protein>
    <submittedName>
        <fullName evidence="1">Opine metallophore biosynthesis dehydrogenase</fullName>
    </submittedName>
</protein>
<organism evidence="1 2">
    <name type="scientific">Paenibacillus arenosi</name>
    <dbReference type="NCBI Taxonomy" id="2774142"/>
    <lineage>
        <taxon>Bacteria</taxon>
        <taxon>Bacillati</taxon>
        <taxon>Bacillota</taxon>
        <taxon>Bacilli</taxon>
        <taxon>Bacillales</taxon>
        <taxon>Paenibacillaceae</taxon>
        <taxon>Paenibacillus</taxon>
    </lineage>
</organism>
<dbReference type="EMBL" id="JACYTN010000002">
    <property type="protein sequence ID" value="MBD8497357.1"/>
    <property type="molecule type" value="Genomic_DNA"/>
</dbReference>
<comment type="caution">
    <text evidence="1">The sequence shown here is derived from an EMBL/GenBank/DDBJ whole genome shotgun (WGS) entry which is preliminary data.</text>
</comment>
<accession>A0ABR9ATB4</accession>
<proteinExistence type="predicted"/>
<evidence type="ECO:0000313" key="2">
    <source>
        <dbReference type="Proteomes" id="UP000634529"/>
    </source>
</evidence>
<name>A0ABR9ATB4_9BACL</name>
<keyword evidence="2" id="KW-1185">Reference proteome</keyword>
<evidence type="ECO:0000313" key="1">
    <source>
        <dbReference type="EMBL" id="MBD8497357.1"/>
    </source>
</evidence>
<gene>
    <name evidence="1" type="ORF">IFO66_03485</name>
</gene>
<dbReference type="Pfam" id="PF10100">
    <property type="entry name" value="Staph_opine_DH"/>
    <property type="match status" value="1"/>
</dbReference>
<reference evidence="1 2" key="1">
    <citation type="submission" date="2020-09" db="EMBL/GenBank/DDBJ databases">
        <title>Paenibacillus sp. CAU 1523 isolated from sand of Haeundae Beach.</title>
        <authorList>
            <person name="Kim W."/>
        </authorList>
    </citation>
    <scope>NUCLEOTIDE SEQUENCE [LARGE SCALE GENOMIC DNA]</scope>
    <source>
        <strain evidence="1 2">CAU 1523</strain>
    </source>
</reference>
<dbReference type="Proteomes" id="UP000634529">
    <property type="component" value="Unassembled WGS sequence"/>
</dbReference>